<dbReference type="RefSeq" id="WP_043460558.1">
    <property type="nucleotide sequence ID" value="NZ_CP134822.1"/>
</dbReference>
<protein>
    <submittedName>
        <fullName evidence="4">Phosphorylase</fullName>
    </submittedName>
</protein>
<sequence length="263" mass="27675">MRIGVITGSGSHDWHAHLKEPVERTVTTDHGSVTVTEGLLGETEIVQLSRHGAGHHRLSHQVEHKANIAALLAREAEAVISFTVCGSVDPALRPGSLVVFDDLYFPANRLPDGSLCTWYDRPGEPGRGHWIFDRPFSEPLRRALIGAAGRTGVPVATEGVYGHVDGPRFNSRPEVAALAAAGVGAVSQTAGPEAVLAGEAELPLALVGFVTDYANGVAAEPEPVQALLDRVEASKEIFAEVAGHALPALDGLSAAGFVHRFDA</sequence>
<accession>A0A3M8F464</accession>
<proteinExistence type="predicted"/>
<dbReference type="AlphaFoldDB" id="A0A3M8F464"/>
<gene>
    <name evidence="4" type="ORF">SFRA_015185</name>
</gene>
<dbReference type="GO" id="GO:0005829">
    <property type="term" value="C:cytosol"/>
    <property type="evidence" value="ECO:0007669"/>
    <property type="project" value="TreeGrafter"/>
</dbReference>
<dbReference type="GO" id="GO:0019509">
    <property type="term" value="P:L-methionine salvage from methylthioadenosine"/>
    <property type="evidence" value="ECO:0007669"/>
    <property type="project" value="TreeGrafter"/>
</dbReference>
<reference evidence="4 5" key="1">
    <citation type="journal article" date="2014" name="Genome Announc.">
        <title>Draft Genome Sequence of Streptomyces fradiae ATCC 19609, a Strain Highly Sensitive to Antibiotics.</title>
        <authorList>
            <person name="Bekker O.B."/>
            <person name="Klimina K.M."/>
            <person name="Vatlin A.A."/>
            <person name="Zakharevich N.V."/>
            <person name="Kasianov A.S."/>
            <person name="Danilenko V.N."/>
        </authorList>
    </citation>
    <scope>NUCLEOTIDE SEQUENCE [LARGE SCALE GENOMIC DNA]</scope>
    <source>
        <strain evidence="4 5">ATCC 19609</strain>
    </source>
</reference>
<dbReference type="SUPFAM" id="SSF53167">
    <property type="entry name" value="Purine and uridine phosphorylases"/>
    <property type="match status" value="1"/>
</dbReference>
<dbReference type="GO" id="GO:0017061">
    <property type="term" value="F:S-methyl-5-thioadenosine phosphorylase activity"/>
    <property type="evidence" value="ECO:0007669"/>
    <property type="project" value="InterPro"/>
</dbReference>
<keyword evidence="1" id="KW-0328">Glycosyltransferase</keyword>
<keyword evidence="5" id="KW-1185">Reference proteome</keyword>
<dbReference type="OrthoDB" id="1523230at2"/>
<feature type="domain" description="Nucleoside phosphorylase" evidence="3">
    <location>
        <begin position="2"/>
        <end position="242"/>
    </location>
</feature>
<dbReference type="Proteomes" id="UP000028058">
    <property type="component" value="Unassembled WGS sequence"/>
</dbReference>
<evidence type="ECO:0000256" key="2">
    <source>
        <dbReference type="ARBA" id="ARBA00022679"/>
    </source>
</evidence>
<dbReference type="Pfam" id="PF01048">
    <property type="entry name" value="PNP_UDP_1"/>
    <property type="match status" value="1"/>
</dbReference>
<dbReference type="PANTHER" id="PTHR42679">
    <property type="entry name" value="S-METHYL-5'-THIOADENOSINE PHOSPHORYLASE"/>
    <property type="match status" value="1"/>
</dbReference>
<dbReference type="InterPro" id="IPR010044">
    <property type="entry name" value="MTAP"/>
</dbReference>
<dbReference type="Gene3D" id="3.40.50.1580">
    <property type="entry name" value="Nucleoside phosphorylase domain"/>
    <property type="match status" value="1"/>
</dbReference>
<evidence type="ECO:0000313" key="5">
    <source>
        <dbReference type="Proteomes" id="UP000028058"/>
    </source>
</evidence>
<dbReference type="InterPro" id="IPR000845">
    <property type="entry name" value="Nucleoside_phosphorylase_d"/>
</dbReference>
<evidence type="ECO:0000313" key="4">
    <source>
        <dbReference type="EMBL" id="RKM95395.1"/>
    </source>
</evidence>
<dbReference type="InterPro" id="IPR035994">
    <property type="entry name" value="Nucleoside_phosphorylase_sf"/>
</dbReference>
<dbReference type="EMBL" id="JNAD02000006">
    <property type="protein sequence ID" value="RKM95395.1"/>
    <property type="molecule type" value="Genomic_DNA"/>
</dbReference>
<name>A0A3M8F464_9ACTN</name>
<comment type="caution">
    <text evidence="4">The sequence shown here is derived from an EMBL/GenBank/DDBJ whole genome shotgun (WGS) entry which is preliminary data.</text>
</comment>
<evidence type="ECO:0000259" key="3">
    <source>
        <dbReference type="Pfam" id="PF01048"/>
    </source>
</evidence>
<keyword evidence="2" id="KW-0808">Transferase</keyword>
<organism evidence="4 5">
    <name type="scientific">Streptomyces xinghaiensis</name>
    <dbReference type="NCBI Taxonomy" id="1038928"/>
    <lineage>
        <taxon>Bacteria</taxon>
        <taxon>Bacillati</taxon>
        <taxon>Actinomycetota</taxon>
        <taxon>Actinomycetes</taxon>
        <taxon>Kitasatosporales</taxon>
        <taxon>Streptomycetaceae</taxon>
        <taxon>Streptomyces</taxon>
    </lineage>
</organism>
<dbReference type="CDD" id="cd09010">
    <property type="entry name" value="MTAP_SsMTAPII_like_MTIP"/>
    <property type="match status" value="1"/>
</dbReference>
<dbReference type="PANTHER" id="PTHR42679:SF2">
    <property type="entry name" value="S-METHYL-5'-THIOADENOSINE PHOSPHORYLASE"/>
    <property type="match status" value="1"/>
</dbReference>
<evidence type="ECO:0000256" key="1">
    <source>
        <dbReference type="ARBA" id="ARBA00022676"/>
    </source>
</evidence>
<dbReference type="GO" id="GO:0009116">
    <property type="term" value="P:nucleoside metabolic process"/>
    <property type="evidence" value="ECO:0007669"/>
    <property type="project" value="InterPro"/>
</dbReference>